<comment type="caution">
    <text evidence="1">The sequence shown here is derived from an EMBL/GenBank/DDBJ whole genome shotgun (WGS) entry which is preliminary data.</text>
</comment>
<evidence type="ECO:0000313" key="2">
    <source>
        <dbReference type="EMBL" id="MDC1855921.1"/>
    </source>
</evidence>
<dbReference type="Proteomes" id="UP000433928">
    <property type="component" value="Unassembled WGS sequence"/>
</dbReference>
<evidence type="ECO:0000313" key="1">
    <source>
        <dbReference type="EMBL" id="KAB4167536.1"/>
    </source>
</evidence>
<reference evidence="2" key="2">
    <citation type="submission" date="2022-10" db="EMBL/GenBank/DDBJ databases">
        <title>Human gut microbiome strain richness.</title>
        <authorList>
            <person name="Chen-Liaw A."/>
        </authorList>
    </citation>
    <scope>NUCLEOTIDE SEQUENCE</scope>
    <source>
        <strain evidence="2">BSD2780061687st1_G10_BSD2780061687b_171204</strain>
    </source>
</reference>
<reference evidence="1 3" key="1">
    <citation type="journal article" date="2019" name="Nat. Med.">
        <title>A library of human gut bacterial isolates paired with longitudinal multiomics data enables mechanistic microbiome research.</title>
        <authorList>
            <person name="Poyet M."/>
            <person name="Groussin M."/>
            <person name="Gibbons S.M."/>
            <person name="Avila-Pacheco J."/>
            <person name="Jiang X."/>
            <person name="Kearney S.M."/>
            <person name="Perrotta A.R."/>
            <person name="Berdy B."/>
            <person name="Zhao S."/>
            <person name="Lieberman T.D."/>
            <person name="Swanson P.K."/>
            <person name="Smith M."/>
            <person name="Roesemann S."/>
            <person name="Alexander J.E."/>
            <person name="Rich S.A."/>
            <person name="Livny J."/>
            <person name="Vlamakis H."/>
            <person name="Clish C."/>
            <person name="Bullock K."/>
            <person name="Deik A."/>
            <person name="Scott J."/>
            <person name="Pierce K.A."/>
            <person name="Xavier R.J."/>
            <person name="Alm E.J."/>
        </authorList>
    </citation>
    <scope>NUCLEOTIDE SEQUENCE [LARGE SCALE GENOMIC DNA]</scope>
    <source>
        <strain evidence="1 3">BIOML-A27</strain>
    </source>
</reference>
<accession>A0A6A2G3L6</accession>
<gene>
    <name evidence="1" type="ORF">GAQ59_18330</name>
    <name evidence="2" type="ORF">POZ22_14170</name>
</gene>
<proteinExistence type="predicted"/>
<protein>
    <submittedName>
        <fullName evidence="1">Uncharacterized protein</fullName>
    </submittedName>
</protein>
<dbReference type="EMBL" id="WCUG01000024">
    <property type="protein sequence ID" value="KAB4167536.1"/>
    <property type="molecule type" value="Genomic_DNA"/>
</dbReference>
<evidence type="ECO:0000313" key="3">
    <source>
        <dbReference type="Proteomes" id="UP000433928"/>
    </source>
</evidence>
<organism evidence="1 3">
    <name type="scientific">Bacteroides uniformis</name>
    <dbReference type="NCBI Taxonomy" id="820"/>
    <lineage>
        <taxon>Bacteria</taxon>
        <taxon>Pseudomonadati</taxon>
        <taxon>Bacteroidota</taxon>
        <taxon>Bacteroidia</taxon>
        <taxon>Bacteroidales</taxon>
        <taxon>Bacteroidaceae</taxon>
        <taxon>Bacteroides</taxon>
    </lineage>
</organism>
<dbReference type="Proteomes" id="UP001214113">
    <property type="component" value="Unassembled WGS sequence"/>
</dbReference>
<dbReference type="RefSeq" id="WP_151853677.1">
    <property type="nucleotide sequence ID" value="NZ_JAQNRV010000014.1"/>
</dbReference>
<sequence>MRKEILELQDLGRMPNESINDDENIDNVVNSYDSLLEKITLPITYDEGEILINLFPENAFYDLQWSLLKLIESLEVNGDKYKNLIEKCPSEEWRNILSSRYNNWAKKKN</sequence>
<dbReference type="EMBL" id="JAQNSB010000022">
    <property type="protein sequence ID" value="MDC1855921.1"/>
    <property type="molecule type" value="Genomic_DNA"/>
</dbReference>
<name>A0A6A2G3L6_BACUN</name>
<dbReference type="AlphaFoldDB" id="A0A6A2G3L6"/>